<dbReference type="EMBL" id="QCYY01001841">
    <property type="protein sequence ID" value="ROT74838.1"/>
    <property type="molecule type" value="Genomic_DNA"/>
</dbReference>
<organism evidence="1 2">
    <name type="scientific">Penaeus vannamei</name>
    <name type="common">Whiteleg shrimp</name>
    <name type="synonym">Litopenaeus vannamei</name>
    <dbReference type="NCBI Taxonomy" id="6689"/>
    <lineage>
        <taxon>Eukaryota</taxon>
        <taxon>Metazoa</taxon>
        <taxon>Ecdysozoa</taxon>
        <taxon>Arthropoda</taxon>
        <taxon>Crustacea</taxon>
        <taxon>Multicrustacea</taxon>
        <taxon>Malacostraca</taxon>
        <taxon>Eumalacostraca</taxon>
        <taxon>Eucarida</taxon>
        <taxon>Decapoda</taxon>
        <taxon>Dendrobranchiata</taxon>
        <taxon>Penaeoidea</taxon>
        <taxon>Penaeidae</taxon>
        <taxon>Penaeus</taxon>
    </lineage>
</organism>
<evidence type="ECO:0000313" key="1">
    <source>
        <dbReference type="EMBL" id="ROT74838.1"/>
    </source>
</evidence>
<keyword evidence="2" id="KW-1185">Reference proteome</keyword>
<name>A0A3R7N1N4_PENVA</name>
<dbReference type="AlphaFoldDB" id="A0A3R7N1N4"/>
<sequence length="114" mass="12913">MRHVVTSRFLLEAEVNRGSSSPCQHNPRPVMPGVQWRNTRRYGLGLRRGGKGFGEERHDKIRDVLCGSQSQFYGKRLGRVPPVGQCQCLPSDAWLSCRRRDQDPGKWATNSTSC</sequence>
<accession>A0A3R7N1N4</accession>
<comment type="caution">
    <text evidence="1">The sequence shown here is derived from an EMBL/GenBank/DDBJ whole genome shotgun (WGS) entry which is preliminary data.</text>
</comment>
<gene>
    <name evidence="1" type="ORF">C7M84_006645</name>
</gene>
<protein>
    <submittedName>
        <fullName evidence="1">Uncharacterized protein</fullName>
    </submittedName>
</protein>
<reference evidence="1 2" key="2">
    <citation type="submission" date="2019-01" db="EMBL/GenBank/DDBJ databases">
        <title>The decoding of complex shrimp genome reveals the adaptation for benthos swimmer, frequently molting mechanism and breeding impact on genome.</title>
        <authorList>
            <person name="Sun Y."/>
            <person name="Gao Y."/>
            <person name="Yu Y."/>
        </authorList>
    </citation>
    <scope>NUCLEOTIDE SEQUENCE [LARGE SCALE GENOMIC DNA]</scope>
    <source>
        <tissue evidence="1">Muscle</tissue>
    </source>
</reference>
<dbReference type="Proteomes" id="UP000283509">
    <property type="component" value="Unassembled WGS sequence"/>
</dbReference>
<reference evidence="1 2" key="1">
    <citation type="submission" date="2018-04" db="EMBL/GenBank/DDBJ databases">
        <authorList>
            <person name="Zhang X."/>
            <person name="Yuan J."/>
            <person name="Li F."/>
            <person name="Xiang J."/>
        </authorList>
    </citation>
    <scope>NUCLEOTIDE SEQUENCE [LARGE SCALE GENOMIC DNA]</scope>
    <source>
        <tissue evidence="1">Muscle</tissue>
    </source>
</reference>
<proteinExistence type="predicted"/>
<evidence type="ECO:0000313" key="2">
    <source>
        <dbReference type="Proteomes" id="UP000283509"/>
    </source>
</evidence>